<sequence length="81" mass="8925">MGIFRLALGLATASRLQRSRMAGKYHYSLFCDFSTPRPAATKLLGPAQESWTSPPPVFLTAAPTAWSTSKHQRLRPPVVNI</sequence>
<evidence type="ECO:0000313" key="1">
    <source>
        <dbReference type="EMBL" id="RKP33327.1"/>
    </source>
</evidence>
<proteinExistence type="predicted"/>
<organism evidence="1 2">
    <name type="scientific">Dimargaris cristalligena</name>
    <dbReference type="NCBI Taxonomy" id="215637"/>
    <lineage>
        <taxon>Eukaryota</taxon>
        <taxon>Fungi</taxon>
        <taxon>Fungi incertae sedis</taxon>
        <taxon>Zoopagomycota</taxon>
        <taxon>Kickxellomycotina</taxon>
        <taxon>Dimargaritomycetes</taxon>
        <taxon>Dimargaritales</taxon>
        <taxon>Dimargaritaceae</taxon>
        <taxon>Dimargaris</taxon>
    </lineage>
</organism>
<protein>
    <submittedName>
        <fullName evidence="1">Uncharacterized protein</fullName>
    </submittedName>
</protein>
<dbReference type="AlphaFoldDB" id="A0A4P9ZJE0"/>
<evidence type="ECO:0000313" key="2">
    <source>
        <dbReference type="Proteomes" id="UP000268162"/>
    </source>
</evidence>
<reference evidence="2" key="1">
    <citation type="journal article" date="2018" name="Nat. Microbiol.">
        <title>Leveraging single-cell genomics to expand the fungal tree of life.</title>
        <authorList>
            <person name="Ahrendt S.R."/>
            <person name="Quandt C.A."/>
            <person name="Ciobanu D."/>
            <person name="Clum A."/>
            <person name="Salamov A."/>
            <person name="Andreopoulos B."/>
            <person name="Cheng J.F."/>
            <person name="Woyke T."/>
            <person name="Pelin A."/>
            <person name="Henrissat B."/>
            <person name="Reynolds N.K."/>
            <person name="Benny G.L."/>
            <person name="Smith M.E."/>
            <person name="James T.Y."/>
            <person name="Grigoriev I.V."/>
        </authorList>
    </citation>
    <scope>NUCLEOTIDE SEQUENCE [LARGE SCALE GENOMIC DNA]</scope>
    <source>
        <strain evidence="2">RSA 468</strain>
    </source>
</reference>
<dbReference type="EMBL" id="ML004034">
    <property type="protein sequence ID" value="RKP33327.1"/>
    <property type="molecule type" value="Genomic_DNA"/>
</dbReference>
<name>A0A4P9ZJE0_9FUNG</name>
<gene>
    <name evidence="1" type="ORF">BJ085DRAFT_41608</name>
</gene>
<dbReference type="Proteomes" id="UP000268162">
    <property type="component" value="Unassembled WGS sequence"/>
</dbReference>
<accession>A0A4P9ZJE0</accession>
<keyword evidence="2" id="KW-1185">Reference proteome</keyword>